<feature type="binding site" evidence="5">
    <location>
        <position position="227"/>
    </location>
    <ligand>
        <name>dimethylallyl diphosphate</name>
        <dbReference type="ChEBI" id="CHEBI:57623"/>
    </ligand>
</feature>
<feature type="binding site" evidence="5">
    <location>
        <position position="43"/>
    </location>
    <ligand>
        <name>isopentenyl diphosphate</name>
        <dbReference type="ChEBI" id="CHEBI:128769"/>
    </ligand>
</feature>
<dbReference type="GO" id="GO:0050992">
    <property type="term" value="P:dimethylallyl diphosphate biosynthetic process"/>
    <property type="evidence" value="ECO:0007669"/>
    <property type="project" value="UniProtKB-UniRule"/>
</dbReference>
<dbReference type="HAMAP" id="MF_00191">
    <property type="entry name" value="IspH"/>
    <property type="match status" value="1"/>
</dbReference>
<reference evidence="7" key="1">
    <citation type="submission" date="2017-05" db="EMBL/GenBank/DDBJ databases">
        <title>The Genome Sequence of Enterococcus sp. 9E7_DIV0242.</title>
        <authorList>
            <consortium name="The Broad Institute Genomics Platform"/>
            <consortium name="The Broad Institute Genomic Center for Infectious Diseases"/>
            <person name="Earl A."/>
            <person name="Manson A."/>
            <person name="Schwartman J."/>
            <person name="Gilmore M."/>
            <person name="Abouelleil A."/>
            <person name="Cao P."/>
            <person name="Chapman S."/>
            <person name="Cusick C."/>
            <person name="Shea T."/>
            <person name="Young S."/>
            <person name="Neafsey D."/>
            <person name="Nusbaum C."/>
            <person name="Birren B."/>
        </authorList>
    </citation>
    <scope>NUCLEOTIDE SEQUENCE [LARGE SCALE GENOMIC DNA]</scope>
    <source>
        <strain evidence="7">9E7_DIV0242</strain>
    </source>
</reference>
<feature type="binding site" evidence="5">
    <location>
        <position position="229"/>
    </location>
    <ligand>
        <name>(2E)-4-hydroxy-3-methylbut-2-enyl diphosphate</name>
        <dbReference type="ChEBI" id="CHEBI:128753"/>
    </ligand>
</feature>
<dbReference type="NCBIfam" id="NF002187">
    <property type="entry name" value="PRK01045.1-1"/>
    <property type="match status" value="1"/>
</dbReference>
<evidence type="ECO:0000256" key="4">
    <source>
        <dbReference type="ARBA" id="ARBA00023014"/>
    </source>
</evidence>
<dbReference type="GO" id="GO:0051745">
    <property type="term" value="F:4-hydroxy-3-methylbut-2-enyl diphosphate reductase activity"/>
    <property type="evidence" value="ECO:0007669"/>
    <property type="project" value="UniProtKB-UniRule"/>
</dbReference>
<feature type="binding site" evidence="5">
    <location>
        <position position="272"/>
    </location>
    <ligand>
        <name>isopentenyl diphosphate</name>
        <dbReference type="ChEBI" id="CHEBI:128769"/>
    </ligand>
</feature>
<reference evidence="8" key="3">
    <citation type="submission" date="2024-03" db="EMBL/GenBank/DDBJ databases">
        <title>The Genome Sequence of Enterococcus sp. DIV0242b.</title>
        <authorList>
            <consortium name="The Broad Institute Genomics Platform"/>
            <consortium name="The Broad Institute Microbial Omics Core"/>
            <consortium name="The Broad Institute Genomic Center for Infectious Diseases"/>
            <person name="Earl A."/>
            <person name="Manson A."/>
            <person name="Gilmore M."/>
            <person name="Schwartman J."/>
            <person name="Shea T."/>
            <person name="Abouelleil A."/>
            <person name="Cao P."/>
            <person name="Chapman S."/>
            <person name="Cusick C."/>
            <person name="Young S."/>
            <person name="Neafsey D."/>
            <person name="Nusbaum C."/>
            <person name="Birren B."/>
        </authorList>
    </citation>
    <scope>NUCLEOTIDE SEQUENCE</scope>
    <source>
        <strain evidence="8">9E7_DIV0242</strain>
    </source>
</reference>
<reference evidence="8" key="2">
    <citation type="submission" date="2017-05" db="EMBL/GenBank/DDBJ databases">
        <authorList>
            <consortium name="The Broad Institute Genomics Platform"/>
            <consortium name="The Broad Institute Genomic Center for Infectious Diseases"/>
            <person name="Earl A."/>
            <person name="Manson A."/>
            <person name="Schwartman J."/>
            <person name="Gilmore M."/>
            <person name="Abouelleil A."/>
            <person name="Cao P."/>
            <person name="Chapman S."/>
            <person name="Cusick C."/>
            <person name="Shea T."/>
            <person name="Young S."/>
            <person name="Neafsey D."/>
            <person name="Nusbaum C."/>
            <person name="Birren B."/>
        </authorList>
    </citation>
    <scope>NUCLEOTIDE SEQUENCE</scope>
    <source>
        <strain evidence="8">9E7_DIV0242</strain>
    </source>
</reference>
<keyword evidence="9" id="KW-1185">Reference proteome</keyword>
<dbReference type="GO" id="GO:0051539">
    <property type="term" value="F:4 iron, 4 sulfur cluster binding"/>
    <property type="evidence" value="ECO:0007669"/>
    <property type="project" value="UniProtKB-UniRule"/>
</dbReference>
<feature type="binding site" evidence="5">
    <location>
        <position position="227"/>
    </location>
    <ligand>
        <name>(2E)-4-hydroxy-3-methylbut-2-enyl diphosphate</name>
        <dbReference type="ChEBI" id="CHEBI:128753"/>
    </ligand>
</feature>
<dbReference type="PANTHER" id="PTHR30426:SF0">
    <property type="entry name" value="4-HYDROXY-3-METHYLBUT-2-ENYL DIPHOSPHATE REDUCTASE"/>
    <property type="match status" value="1"/>
</dbReference>
<keyword evidence="1 5" id="KW-0004">4Fe-4S</keyword>
<feature type="binding site" evidence="5">
    <location>
        <position position="199"/>
    </location>
    <ligand>
        <name>[4Fe-4S] cluster</name>
        <dbReference type="ChEBI" id="CHEBI:49883"/>
    </ligand>
</feature>
<organism evidence="7">
    <name type="scientific">Candidatus Enterococcus clewellii</name>
    <dbReference type="NCBI Taxonomy" id="1834193"/>
    <lineage>
        <taxon>Bacteria</taxon>
        <taxon>Bacillati</taxon>
        <taxon>Bacillota</taxon>
        <taxon>Bacilli</taxon>
        <taxon>Lactobacillales</taxon>
        <taxon>Enterococcaceae</taxon>
        <taxon>Enterococcus</taxon>
    </lineage>
</organism>
<keyword evidence="3 5" id="KW-0408">Iron</keyword>
<comment type="function">
    <text evidence="5">Catalyzes the conversion of 1-hydroxy-2-methyl-2-(E)-butenyl 4-diphosphate (HMBPP) into a mixture of isopentenyl diphosphate (IPP) and dimethylallyl diphosphate (DMAPP). Acts in the terminal step of the DOXP/MEP pathway for isoprenoid precursor biosynthesis.</text>
</comment>
<keyword evidence="2 5" id="KW-0479">Metal-binding</keyword>
<feature type="binding site" evidence="5">
    <location>
        <position position="131"/>
    </location>
    <ligand>
        <name>(2E)-4-hydroxy-3-methylbut-2-enyl diphosphate</name>
        <dbReference type="ChEBI" id="CHEBI:128753"/>
    </ligand>
</feature>
<feature type="binding site" evidence="5">
    <location>
        <position position="81"/>
    </location>
    <ligand>
        <name>(2E)-4-hydroxy-3-methylbut-2-enyl diphosphate</name>
        <dbReference type="ChEBI" id="CHEBI:128753"/>
    </ligand>
</feature>
<dbReference type="GO" id="GO:0019288">
    <property type="term" value="P:isopentenyl diphosphate biosynthetic process, methylerythritol 4-phosphate pathway"/>
    <property type="evidence" value="ECO:0007669"/>
    <property type="project" value="UniProtKB-UniRule"/>
</dbReference>
<evidence type="ECO:0000256" key="5">
    <source>
        <dbReference type="HAMAP-Rule" id="MF_00191"/>
    </source>
</evidence>
<feature type="binding site" evidence="5">
    <location>
        <position position="12"/>
    </location>
    <ligand>
        <name>[4Fe-4S] cluster</name>
        <dbReference type="ChEBI" id="CHEBI:49883"/>
    </ligand>
</feature>
<comment type="catalytic activity">
    <reaction evidence="5">
        <text>isopentenyl diphosphate + 2 oxidized [2Fe-2S]-[ferredoxin] + H2O = (2E)-4-hydroxy-3-methylbut-2-enyl diphosphate + 2 reduced [2Fe-2S]-[ferredoxin] + 2 H(+)</text>
        <dbReference type="Rhea" id="RHEA:24488"/>
        <dbReference type="Rhea" id="RHEA-COMP:10000"/>
        <dbReference type="Rhea" id="RHEA-COMP:10001"/>
        <dbReference type="ChEBI" id="CHEBI:15377"/>
        <dbReference type="ChEBI" id="CHEBI:15378"/>
        <dbReference type="ChEBI" id="CHEBI:33737"/>
        <dbReference type="ChEBI" id="CHEBI:33738"/>
        <dbReference type="ChEBI" id="CHEBI:128753"/>
        <dbReference type="ChEBI" id="CHEBI:128769"/>
        <dbReference type="EC" id="1.17.7.4"/>
    </reaction>
</comment>
<dbReference type="OrthoDB" id="9777362at2"/>
<dbReference type="EMBL" id="CP147247">
    <property type="protein sequence ID" value="WYJ88615.1"/>
    <property type="molecule type" value="Genomic_DNA"/>
</dbReference>
<comment type="cofactor">
    <cofactor evidence="5">
        <name>[4Fe-4S] cluster</name>
        <dbReference type="ChEBI" id="CHEBI:49883"/>
    </cofactor>
    <text evidence="5">Binds 1 [4Fe-4S] cluster per subunit.</text>
</comment>
<feature type="binding site" evidence="5">
    <location>
        <position position="43"/>
    </location>
    <ligand>
        <name>dimethylallyl diphosphate</name>
        <dbReference type="ChEBI" id="CHEBI:57623"/>
    </ligand>
</feature>
<evidence type="ECO:0000256" key="3">
    <source>
        <dbReference type="ARBA" id="ARBA00023004"/>
    </source>
</evidence>
<keyword evidence="5" id="KW-0560">Oxidoreductase</keyword>
<evidence type="ECO:0000256" key="6">
    <source>
        <dbReference type="SAM" id="MobiDB-lite"/>
    </source>
</evidence>
<feature type="binding site" evidence="5">
    <location>
        <position position="131"/>
    </location>
    <ligand>
        <name>isopentenyl diphosphate</name>
        <dbReference type="ChEBI" id="CHEBI:128769"/>
    </ligand>
</feature>
<feature type="binding site" evidence="5">
    <location>
        <position position="171"/>
    </location>
    <ligand>
        <name>(2E)-4-hydroxy-3-methylbut-2-enyl diphosphate</name>
        <dbReference type="ChEBI" id="CHEBI:128753"/>
    </ligand>
</feature>
<dbReference type="UniPathway" id="UPA00059">
    <property type="reaction ID" value="UER00105"/>
</dbReference>
<evidence type="ECO:0000313" key="8">
    <source>
        <dbReference type="EMBL" id="WYJ88615.1"/>
    </source>
</evidence>
<dbReference type="NCBIfam" id="TIGR00216">
    <property type="entry name" value="ispH_lytB"/>
    <property type="match status" value="1"/>
</dbReference>
<dbReference type="EC" id="1.17.7.4" evidence="5"/>
<dbReference type="InterPro" id="IPR003451">
    <property type="entry name" value="LytB/IspH"/>
</dbReference>
<dbReference type="Proteomes" id="UP000195141">
    <property type="component" value="Chromosome"/>
</dbReference>
<dbReference type="RefSeq" id="WP_086351110.1">
    <property type="nucleotide sequence ID" value="NZ_CP147247.1"/>
</dbReference>
<dbReference type="Gene3D" id="3.40.50.11270">
    <property type="match status" value="1"/>
</dbReference>
<dbReference type="GO" id="GO:0046872">
    <property type="term" value="F:metal ion binding"/>
    <property type="evidence" value="ECO:0007669"/>
    <property type="project" value="UniProtKB-KW"/>
</dbReference>
<protein>
    <recommendedName>
        <fullName evidence="5">4-hydroxy-3-methylbut-2-enyl diphosphate reductase</fullName>
        <shortName evidence="5">HMBPP reductase</shortName>
        <ecNumber evidence="5">1.17.7.4</ecNumber>
    </recommendedName>
</protein>
<feature type="binding site" evidence="5">
    <location>
        <position position="131"/>
    </location>
    <ligand>
        <name>dimethylallyl diphosphate</name>
        <dbReference type="ChEBI" id="CHEBI:57623"/>
    </ligand>
</feature>
<dbReference type="AlphaFoldDB" id="A0A242JWJ7"/>
<dbReference type="Gene3D" id="3.40.1010.20">
    <property type="entry name" value="4-hydroxy-3-methylbut-2-enyl diphosphate reductase, catalytic domain"/>
    <property type="match status" value="2"/>
</dbReference>
<dbReference type="CDD" id="cd13944">
    <property type="entry name" value="lytB_ispH"/>
    <property type="match status" value="1"/>
</dbReference>
<feature type="binding site" evidence="5">
    <location>
        <position position="43"/>
    </location>
    <ligand>
        <name>(2E)-4-hydroxy-3-methylbut-2-enyl diphosphate</name>
        <dbReference type="ChEBI" id="CHEBI:128753"/>
    </ligand>
</feature>
<comment type="caution">
    <text evidence="5">Lacks conserved residue(s) required for the propagation of feature annotation.</text>
</comment>
<sequence length="332" mass="37021">MEIVNISPRGYCYGVVDAMVIARNVSLDESLPRPIYILGMIVHNKHVTEAFESIGIHTLDGENREAILEQADSGTVIFTAHGVSPKIRELAEKKGLTVVDATCPDVMITHELIEQKVNDGFDVIYIGKKNHPEPEGAVGVAPEHVHLVATIDDIDRLEFSTDKKLFLTNQTTMSQWDVLDLIDLIKIKYPLVEIHQDICKATQVRQEAVVTQSQGCDLTIVVGDPKSNNSNRLAQVSEQQAGVKAYRVSDVSEIQPEWLKSVEKIAVTAGASTPTPIVREVINYLQVFDYTDPTTYIQKSTVTEEAILPRPRKKDISSNRARRLEELRNGKR</sequence>
<proteinExistence type="inferred from homology"/>
<dbReference type="GO" id="GO:0016114">
    <property type="term" value="P:terpenoid biosynthetic process"/>
    <property type="evidence" value="ECO:0007669"/>
    <property type="project" value="UniProtKB-UniRule"/>
</dbReference>
<feature type="binding site" evidence="5">
    <location>
        <position position="227"/>
    </location>
    <ligand>
        <name>isopentenyl diphosphate</name>
        <dbReference type="ChEBI" id="CHEBI:128769"/>
    </ligand>
</feature>
<feature type="binding site" evidence="5">
    <location>
        <position position="272"/>
    </location>
    <ligand>
        <name>(2E)-4-hydroxy-3-methylbut-2-enyl diphosphate</name>
        <dbReference type="ChEBI" id="CHEBI:128753"/>
    </ligand>
</feature>
<dbReference type="PANTHER" id="PTHR30426">
    <property type="entry name" value="4-HYDROXY-3-METHYLBUT-2-ENYL DIPHOSPHATE REDUCTASE"/>
    <property type="match status" value="1"/>
</dbReference>
<comment type="pathway">
    <text evidence="5">Isoprenoid biosynthesis; isopentenyl diphosphate biosynthesis via DXP pathway; isopentenyl diphosphate from 1-deoxy-D-xylulose 5-phosphate: step 6/6.</text>
</comment>
<comment type="pathway">
    <text evidence="5">Isoprenoid biosynthesis; dimethylallyl diphosphate biosynthesis; dimethylallyl diphosphate from (2E)-4-hydroxy-3-methylbutenyl diphosphate: step 1/1.</text>
</comment>
<feature type="region of interest" description="Disordered" evidence="6">
    <location>
        <begin position="311"/>
        <end position="332"/>
    </location>
</feature>
<evidence type="ECO:0000256" key="2">
    <source>
        <dbReference type="ARBA" id="ARBA00022723"/>
    </source>
</evidence>
<feature type="binding site" evidence="5">
    <location>
        <position position="229"/>
    </location>
    <ligand>
        <name>dimethylallyl diphosphate</name>
        <dbReference type="ChEBI" id="CHEBI:57623"/>
    </ligand>
</feature>
<feature type="binding site" evidence="5">
    <location>
        <position position="272"/>
    </location>
    <ligand>
        <name>dimethylallyl diphosphate</name>
        <dbReference type="ChEBI" id="CHEBI:57623"/>
    </ligand>
</feature>
<gene>
    <name evidence="5" type="primary">ispH</name>
    <name evidence="8" type="ORF">A5888_000334</name>
    <name evidence="7" type="ORF">A5888_004147</name>
</gene>
<comment type="catalytic activity">
    <reaction evidence="5">
        <text>dimethylallyl diphosphate + 2 oxidized [2Fe-2S]-[ferredoxin] + H2O = (2E)-4-hydroxy-3-methylbut-2-enyl diphosphate + 2 reduced [2Fe-2S]-[ferredoxin] + 2 H(+)</text>
        <dbReference type="Rhea" id="RHEA:24825"/>
        <dbReference type="Rhea" id="RHEA-COMP:10000"/>
        <dbReference type="Rhea" id="RHEA-COMP:10001"/>
        <dbReference type="ChEBI" id="CHEBI:15377"/>
        <dbReference type="ChEBI" id="CHEBI:15378"/>
        <dbReference type="ChEBI" id="CHEBI:33737"/>
        <dbReference type="ChEBI" id="CHEBI:33738"/>
        <dbReference type="ChEBI" id="CHEBI:57623"/>
        <dbReference type="ChEBI" id="CHEBI:128753"/>
        <dbReference type="EC" id="1.17.7.4"/>
    </reaction>
</comment>
<dbReference type="UniPathway" id="UPA00056">
    <property type="reaction ID" value="UER00097"/>
</dbReference>
<keyword evidence="4 5" id="KW-0411">Iron-sulfur</keyword>
<comment type="similarity">
    <text evidence="5">Belongs to the IspH family.</text>
</comment>
<name>A0A242JWJ7_9ENTE</name>
<feature type="binding site" evidence="5">
    <location>
        <position position="103"/>
    </location>
    <ligand>
        <name>[4Fe-4S] cluster</name>
        <dbReference type="ChEBI" id="CHEBI:49883"/>
    </ligand>
</feature>
<evidence type="ECO:0000256" key="1">
    <source>
        <dbReference type="ARBA" id="ARBA00022485"/>
    </source>
</evidence>
<feature type="binding site" evidence="5">
    <location>
        <position position="81"/>
    </location>
    <ligand>
        <name>dimethylallyl diphosphate</name>
        <dbReference type="ChEBI" id="CHEBI:57623"/>
    </ligand>
</feature>
<evidence type="ECO:0000313" key="7">
    <source>
        <dbReference type="EMBL" id="OTP09688.1"/>
    </source>
</evidence>
<feature type="binding site" evidence="5">
    <location>
        <position position="81"/>
    </location>
    <ligand>
        <name>isopentenyl diphosphate</name>
        <dbReference type="ChEBI" id="CHEBI:128769"/>
    </ligand>
</feature>
<evidence type="ECO:0000313" key="9">
    <source>
        <dbReference type="Proteomes" id="UP000195141"/>
    </source>
</evidence>
<feature type="binding site" evidence="5">
    <location>
        <position position="229"/>
    </location>
    <ligand>
        <name>isopentenyl diphosphate</name>
        <dbReference type="ChEBI" id="CHEBI:128769"/>
    </ligand>
</feature>
<feature type="compositionally biased region" description="Basic and acidic residues" evidence="6">
    <location>
        <begin position="314"/>
        <end position="332"/>
    </location>
</feature>
<accession>A0A242JWJ7</accession>
<dbReference type="EMBL" id="NGMM01000012">
    <property type="protein sequence ID" value="OTP09688.1"/>
    <property type="molecule type" value="Genomic_DNA"/>
</dbReference>
<feature type="active site" description="Proton donor" evidence="5">
    <location>
        <position position="133"/>
    </location>
</feature>
<dbReference type="Pfam" id="PF02401">
    <property type="entry name" value="LYTB"/>
    <property type="match status" value="1"/>
</dbReference>
<keyword evidence="5" id="KW-0414">Isoprene biosynthesis</keyword>